<reference evidence="2" key="2">
    <citation type="submission" date="2020-08" db="EMBL/GenBank/DDBJ databases">
        <title>The Agave Microbiome: Exploring the role of microbial communities in plant adaptations to desert environments.</title>
        <authorList>
            <person name="Partida-Martinez L.P."/>
        </authorList>
    </citation>
    <scope>NUCLEOTIDE SEQUENCE [LARGE SCALE GENOMIC DNA]</scope>
    <source>
        <strain evidence="2">AT2.8</strain>
    </source>
</reference>
<evidence type="ECO:0000313" key="1">
    <source>
        <dbReference type="EMBL" id="NYE04064.1"/>
    </source>
</evidence>
<evidence type="ECO:0000313" key="2">
    <source>
        <dbReference type="Proteomes" id="UP000548423"/>
    </source>
</evidence>
<organism evidence="1 2">
    <name type="scientific">Neobacillus niacini</name>
    <dbReference type="NCBI Taxonomy" id="86668"/>
    <lineage>
        <taxon>Bacteria</taxon>
        <taxon>Bacillati</taxon>
        <taxon>Bacillota</taxon>
        <taxon>Bacilli</taxon>
        <taxon>Bacillales</taxon>
        <taxon>Bacillaceae</taxon>
        <taxon>Neobacillus</taxon>
    </lineage>
</organism>
<proteinExistence type="predicted"/>
<dbReference type="Proteomes" id="UP000548423">
    <property type="component" value="Unassembled WGS sequence"/>
</dbReference>
<dbReference type="AlphaFoldDB" id="A0A852T9K1"/>
<dbReference type="EMBL" id="JACCBX010000002">
    <property type="protein sequence ID" value="NYE04064.1"/>
    <property type="molecule type" value="Genomic_DNA"/>
</dbReference>
<protein>
    <recommendedName>
        <fullName evidence="3">LXG domain-containing protein</fullName>
    </recommendedName>
</protein>
<comment type="caution">
    <text evidence="1">The sequence shown here is derived from an EMBL/GenBank/DDBJ whole genome shotgun (WGS) entry which is preliminary data.</text>
</comment>
<dbReference type="Pfam" id="PF22116">
    <property type="entry name" value="DUF6944"/>
    <property type="match status" value="1"/>
</dbReference>
<sequence length="84" mass="9172">MNRWAVFLWKNQLKELFGAWIQAIGTVTAAVGSTPSLNDDTQESLNLWGNVLQGTGNALFADAQEGLTLENLETKSKQLAIPLL</sequence>
<gene>
    <name evidence="1" type="ORF">F4694_000808</name>
</gene>
<evidence type="ECO:0008006" key="3">
    <source>
        <dbReference type="Google" id="ProtNLM"/>
    </source>
</evidence>
<name>A0A852T9K1_9BACI</name>
<accession>A0A852T9K1</accession>
<reference evidence="2" key="1">
    <citation type="submission" date="2020-07" db="EMBL/GenBank/DDBJ databases">
        <authorList>
            <person name="Partida-Martinez L."/>
            <person name="Huntemann M."/>
            <person name="Clum A."/>
            <person name="Wang J."/>
            <person name="Palaniappan K."/>
            <person name="Ritter S."/>
            <person name="Chen I.-M."/>
            <person name="Stamatis D."/>
            <person name="Reddy T."/>
            <person name="O'Malley R."/>
            <person name="Daum C."/>
            <person name="Shapiro N."/>
            <person name="Ivanova N."/>
            <person name="Kyrpides N."/>
            <person name="Woyke T."/>
        </authorList>
    </citation>
    <scope>NUCLEOTIDE SEQUENCE [LARGE SCALE GENOMIC DNA]</scope>
    <source>
        <strain evidence="2">AT2.8</strain>
    </source>
</reference>
<dbReference type="InterPro" id="IPR054224">
    <property type="entry name" value="DUF6944"/>
</dbReference>